<keyword evidence="4" id="KW-0411">Iron-sulfur</keyword>
<keyword evidence="6" id="KW-0472">Membrane</keyword>
<reference evidence="8" key="1">
    <citation type="submission" date="2021-01" db="EMBL/GenBank/DDBJ databases">
        <authorList>
            <person name="Corre E."/>
            <person name="Pelletier E."/>
            <person name="Niang G."/>
            <person name="Scheremetjew M."/>
            <person name="Finn R."/>
            <person name="Kale V."/>
            <person name="Holt S."/>
            <person name="Cochrane G."/>
            <person name="Meng A."/>
            <person name="Brown T."/>
            <person name="Cohen L."/>
        </authorList>
    </citation>
    <scope>NUCLEOTIDE SEQUENCE</scope>
    <source>
        <strain evidence="8">CCMP1594</strain>
    </source>
</reference>
<organism evidence="8">
    <name type="scientific">Eutreptiella gymnastica</name>
    <dbReference type="NCBI Taxonomy" id="73025"/>
    <lineage>
        <taxon>Eukaryota</taxon>
        <taxon>Discoba</taxon>
        <taxon>Euglenozoa</taxon>
        <taxon>Euglenida</taxon>
        <taxon>Spirocuta</taxon>
        <taxon>Euglenophyceae</taxon>
        <taxon>Eutreptiales</taxon>
        <taxon>Eutreptiaceae</taxon>
        <taxon>Eutreptiella</taxon>
    </lineage>
</organism>
<sequence length="103" mass="11446">MSAFPEELSPVMVAGIIGALVAVPFMWKFAVSKKQESQPMCNLSIKKDSPKVVDTICMQDIEDADKKVMCRCWRSAKFPYCDGSHTKHNELTGDNVGPLIVKK</sequence>
<keyword evidence="6" id="KW-0812">Transmembrane</keyword>
<dbReference type="Pfam" id="PF09360">
    <property type="entry name" value="zf-CDGSH"/>
    <property type="match status" value="1"/>
</dbReference>
<evidence type="ECO:0000256" key="3">
    <source>
        <dbReference type="ARBA" id="ARBA00023004"/>
    </source>
</evidence>
<proteinExistence type="predicted"/>
<keyword evidence="2" id="KW-0479">Metal-binding</keyword>
<keyword evidence="3" id="KW-0408">Iron</keyword>
<dbReference type="PANTHER" id="PTHR13680:SF5">
    <property type="entry name" value="CDGSH IRON-SULFUR DOMAIN-CONTAINING PROTEIN 1"/>
    <property type="match status" value="1"/>
</dbReference>
<evidence type="ECO:0000256" key="5">
    <source>
        <dbReference type="ARBA" id="ARBA00034078"/>
    </source>
</evidence>
<dbReference type="GO" id="GO:0010506">
    <property type="term" value="P:regulation of autophagy"/>
    <property type="evidence" value="ECO:0007669"/>
    <property type="project" value="InterPro"/>
</dbReference>
<name>A0A7S4GPS4_9EUGL</name>
<dbReference type="EMBL" id="HBJA01152662">
    <property type="protein sequence ID" value="CAE0843226.1"/>
    <property type="molecule type" value="Transcribed_RNA"/>
</dbReference>
<dbReference type="FunFam" id="3.40.5.90:FF:000001">
    <property type="entry name" value="CDGSH iron-sulfur domain-containing protein 1"/>
    <property type="match status" value="1"/>
</dbReference>
<dbReference type="InterPro" id="IPR042216">
    <property type="entry name" value="MitoNEET_CISD"/>
</dbReference>
<dbReference type="InterPro" id="IPR045131">
    <property type="entry name" value="CISD1/2"/>
</dbReference>
<dbReference type="GO" id="GO:0005741">
    <property type="term" value="C:mitochondrial outer membrane"/>
    <property type="evidence" value="ECO:0007669"/>
    <property type="project" value="TreeGrafter"/>
</dbReference>
<dbReference type="SMART" id="SM00704">
    <property type="entry name" value="ZnF_CDGSH"/>
    <property type="match status" value="1"/>
</dbReference>
<dbReference type="GO" id="GO:0046872">
    <property type="term" value="F:metal ion binding"/>
    <property type="evidence" value="ECO:0007669"/>
    <property type="project" value="UniProtKB-KW"/>
</dbReference>
<evidence type="ECO:0000313" key="8">
    <source>
        <dbReference type="EMBL" id="CAE0843226.1"/>
    </source>
</evidence>
<protein>
    <recommendedName>
        <fullName evidence="7">Iron-binding zinc finger CDGSH type domain-containing protein</fullName>
    </recommendedName>
</protein>
<accession>A0A7S4GPS4</accession>
<gene>
    <name evidence="8" type="ORF">EGYM00163_LOCUS52244</name>
</gene>
<feature type="domain" description="Iron-binding zinc finger CDGSH type" evidence="7">
    <location>
        <begin position="51"/>
        <end position="91"/>
    </location>
</feature>
<dbReference type="AlphaFoldDB" id="A0A7S4GPS4"/>
<dbReference type="InterPro" id="IPR018967">
    <property type="entry name" value="FeS-contain_CDGSH-typ"/>
</dbReference>
<evidence type="ECO:0000256" key="4">
    <source>
        <dbReference type="ARBA" id="ARBA00023014"/>
    </source>
</evidence>
<dbReference type="Gene3D" id="3.40.5.90">
    <property type="entry name" value="CDGSH iron-sulfur domain, mitoNEET-type"/>
    <property type="match status" value="1"/>
</dbReference>
<dbReference type="PANTHER" id="PTHR13680">
    <property type="entry name" value="CDGSH IRON-SULFUR DOMAIN-CONTAINING PROTEIN 1"/>
    <property type="match status" value="1"/>
</dbReference>
<evidence type="ECO:0000256" key="6">
    <source>
        <dbReference type="SAM" id="Phobius"/>
    </source>
</evidence>
<evidence type="ECO:0000256" key="2">
    <source>
        <dbReference type="ARBA" id="ARBA00022723"/>
    </source>
</evidence>
<keyword evidence="1" id="KW-0001">2Fe-2S</keyword>
<keyword evidence="6" id="KW-1133">Transmembrane helix</keyword>
<dbReference type="GO" id="GO:0051537">
    <property type="term" value="F:2 iron, 2 sulfur cluster binding"/>
    <property type="evidence" value="ECO:0007669"/>
    <property type="project" value="UniProtKB-KW"/>
</dbReference>
<evidence type="ECO:0000256" key="1">
    <source>
        <dbReference type="ARBA" id="ARBA00022714"/>
    </source>
</evidence>
<feature type="transmembrane region" description="Helical" evidence="6">
    <location>
        <begin position="12"/>
        <end position="30"/>
    </location>
</feature>
<evidence type="ECO:0000259" key="7">
    <source>
        <dbReference type="SMART" id="SM00704"/>
    </source>
</evidence>
<comment type="cofactor">
    <cofactor evidence="5">
        <name>[2Fe-2S] cluster</name>
        <dbReference type="ChEBI" id="CHEBI:190135"/>
    </cofactor>
</comment>